<organism evidence="1 2">
    <name type="scientific">Flavobacterium frigoritolerans</name>
    <dbReference type="NCBI Taxonomy" id="2987686"/>
    <lineage>
        <taxon>Bacteria</taxon>
        <taxon>Pseudomonadati</taxon>
        <taxon>Bacteroidota</taxon>
        <taxon>Flavobacteriia</taxon>
        <taxon>Flavobacteriales</taxon>
        <taxon>Flavobacteriaceae</taxon>
        <taxon>Flavobacterium</taxon>
    </lineage>
</organism>
<proteinExistence type="predicted"/>
<gene>
    <name evidence="1" type="ORF">OIU80_00930</name>
</gene>
<keyword evidence="2" id="KW-1185">Reference proteome</keyword>
<protein>
    <submittedName>
        <fullName evidence="1">Uncharacterized protein</fullName>
    </submittedName>
</protein>
<evidence type="ECO:0000313" key="2">
    <source>
        <dbReference type="Proteomes" id="UP001151133"/>
    </source>
</evidence>
<name>A0A9X2ZN87_9FLAO</name>
<evidence type="ECO:0000313" key="1">
    <source>
        <dbReference type="EMBL" id="MCV9930833.1"/>
    </source>
</evidence>
<dbReference type="Proteomes" id="UP001151133">
    <property type="component" value="Unassembled WGS sequence"/>
</dbReference>
<comment type="caution">
    <text evidence="1">The sequence shown here is derived from an EMBL/GenBank/DDBJ whole genome shotgun (WGS) entry which is preliminary data.</text>
</comment>
<sequence>MTSSYSDFEVMDCDSIHFESNQRILRPNIEFVGPINYDIRLIIDDSIQYRITDVVNKIDTVFSGGRPGDFIIMNNIKSLVVNGHKLDNKNASLSIEIPTKIGKIIKK</sequence>
<dbReference type="AlphaFoldDB" id="A0A9X2ZN87"/>
<dbReference type="RefSeq" id="WP_264285236.1">
    <property type="nucleotide sequence ID" value="NZ_JAOZEV010000001.1"/>
</dbReference>
<reference evidence="1" key="1">
    <citation type="submission" date="2022-10" db="EMBL/GenBank/DDBJ databases">
        <title>Two novel species of Flavobacterium.</title>
        <authorList>
            <person name="Liu Q."/>
            <person name="Xin Y.-H."/>
        </authorList>
    </citation>
    <scope>NUCLEOTIDE SEQUENCE</scope>
    <source>
        <strain evidence="1">LS1R47</strain>
    </source>
</reference>
<accession>A0A9X2ZN87</accession>
<dbReference type="EMBL" id="JAOZEV010000001">
    <property type="protein sequence ID" value="MCV9930833.1"/>
    <property type="molecule type" value="Genomic_DNA"/>
</dbReference>